<dbReference type="Proteomes" id="UP001201273">
    <property type="component" value="Unassembled WGS sequence"/>
</dbReference>
<dbReference type="EMBL" id="JAIMJA010000005">
    <property type="protein sequence ID" value="MCE2594414.1"/>
    <property type="molecule type" value="Genomic_DNA"/>
</dbReference>
<evidence type="ECO:0000313" key="1">
    <source>
        <dbReference type="EMBL" id="MCE2594414.1"/>
    </source>
</evidence>
<sequence>MKFVEQAGNLIAQDPLPDDAPEQLSAIAAQATGLEKTFVNMYFEALMAAATPEQIALWSPKPTAEEIAQWEAELAAKDKA</sequence>
<keyword evidence="2" id="KW-1185">Reference proteome</keyword>
<comment type="caution">
    <text evidence="1">The sequence shown here is derived from an EMBL/GenBank/DDBJ whole genome shotgun (WGS) entry which is preliminary data.</text>
</comment>
<reference evidence="1 2" key="1">
    <citation type="journal article" date="2022" name="Environ. Microbiol. Rep.">
        <title>Eco-phylogenetic analyses reveal divergent evolution of vitamin B12 metabolism in the marine bacterial family 'Psychromonadaceae'.</title>
        <authorList>
            <person name="Jin X."/>
            <person name="Yang Y."/>
            <person name="Cao H."/>
            <person name="Gao B."/>
            <person name="Zhao Z."/>
        </authorList>
    </citation>
    <scope>NUCLEOTIDE SEQUENCE [LARGE SCALE GENOMIC DNA]</scope>
    <source>
        <strain evidence="1 2">MKS20</strain>
    </source>
</reference>
<accession>A0ABS8W605</accession>
<protein>
    <submittedName>
        <fullName evidence="1">Uncharacterized protein</fullName>
    </submittedName>
</protein>
<name>A0ABS8W605_9GAMM</name>
<proteinExistence type="predicted"/>
<gene>
    <name evidence="1" type="ORF">K6Y31_06265</name>
</gene>
<organism evidence="1 2">
    <name type="scientific">Motilimonas cestriensis</name>
    <dbReference type="NCBI Taxonomy" id="2742685"/>
    <lineage>
        <taxon>Bacteria</taxon>
        <taxon>Pseudomonadati</taxon>
        <taxon>Pseudomonadota</taxon>
        <taxon>Gammaproteobacteria</taxon>
        <taxon>Alteromonadales</taxon>
        <taxon>Alteromonadales genera incertae sedis</taxon>
        <taxon>Motilimonas</taxon>
    </lineage>
</organism>
<dbReference type="RefSeq" id="WP_233051954.1">
    <property type="nucleotide sequence ID" value="NZ_JAIMJA010000005.1"/>
</dbReference>
<evidence type="ECO:0000313" key="2">
    <source>
        <dbReference type="Proteomes" id="UP001201273"/>
    </source>
</evidence>